<evidence type="ECO:0000256" key="1">
    <source>
        <dbReference type="ARBA" id="ARBA00023122"/>
    </source>
</evidence>
<dbReference type="SUPFAM" id="SSF54631">
    <property type="entry name" value="CBS-domain pair"/>
    <property type="match status" value="1"/>
</dbReference>
<dbReference type="Pfam" id="PF00571">
    <property type="entry name" value="CBS"/>
    <property type="match status" value="2"/>
</dbReference>
<organism evidence="5 6">
    <name type="scientific">Corallococcus macrosporus DSM 14697</name>
    <dbReference type="NCBI Taxonomy" id="1189310"/>
    <lineage>
        <taxon>Bacteria</taxon>
        <taxon>Pseudomonadati</taxon>
        <taxon>Myxococcota</taxon>
        <taxon>Myxococcia</taxon>
        <taxon>Myxococcales</taxon>
        <taxon>Cystobacterineae</taxon>
        <taxon>Myxococcaceae</taxon>
        <taxon>Corallococcus</taxon>
    </lineage>
</organism>
<dbReference type="InterPro" id="IPR051257">
    <property type="entry name" value="Diverse_CBS-Domain"/>
</dbReference>
<feature type="domain" description="CBS" evidence="4">
    <location>
        <begin position="295"/>
        <end position="351"/>
    </location>
</feature>
<feature type="compositionally biased region" description="Basic and acidic residues" evidence="3">
    <location>
        <begin position="112"/>
        <end position="134"/>
    </location>
</feature>
<feature type="compositionally biased region" description="Basic and acidic residues" evidence="3">
    <location>
        <begin position="1"/>
        <end position="15"/>
    </location>
</feature>
<name>A0A286NW92_9BACT</name>
<feature type="compositionally biased region" description="Basic and acidic residues" evidence="3">
    <location>
        <begin position="25"/>
        <end position="43"/>
    </location>
</feature>
<evidence type="ECO:0000313" key="5">
    <source>
        <dbReference type="EMBL" id="ATB51437.1"/>
    </source>
</evidence>
<evidence type="ECO:0000256" key="3">
    <source>
        <dbReference type="SAM" id="MobiDB-lite"/>
    </source>
</evidence>
<feature type="compositionally biased region" description="Basic and acidic residues" evidence="3">
    <location>
        <begin position="152"/>
        <end position="180"/>
    </location>
</feature>
<keyword evidence="6" id="KW-1185">Reference proteome</keyword>
<keyword evidence="1 2" id="KW-0129">CBS domain</keyword>
<dbReference type="SMART" id="SM00116">
    <property type="entry name" value="CBS"/>
    <property type="match status" value="2"/>
</dbReference>
<evidence type="ECO:0000313" key="6">
    <source>
        <dbReference type="Proteomes" id="UP000217343"/>
    </source>
</evidence>
<dbReference type="AlphaFoldDB" id="A0A286NW92"/>
<protein>
    <submittedName>
        <fullName evidence="5">CBS domain-containing protein</fullName>
    </submittedName>
</protein>
<dbReference type="OrthoDB" id="9802114at2"/>
<dbReference type="CDD" id="cd04622">
    <property type="entry name" value="CBS_pair_HRP1_like"/>
    <property type="match status" value="1"/>
</dbReference>
<dbReference type="EMBL" id="CP022203">
    <property type="protein sequence ID" value="ATB51437.1"/>
    <property type="molecule type" value="Genomic_DNA"/>
</dbReference>
<dbReference type="InterPro" id="IPR046342">
    <property type="entry name" value="CBS_dom_sf"/>
</dbReference>
<evidence type="ECO:0000259" key="4">
    <source>
        <dbReference type="PROSITE" id="PS51371"/>
    </source>
</evidence>
<reference evidence="5 6" key="1">
    <citation type="submission" date="2017-06" db="EMBL/GenBank/DDBJ databases">
        <title>Sequencing and comparative analysis of myxobacterial genomes.</title>
        <authorList>
            <person name="Rupp O."/>
            <person name="Goesmann A."/>
            <person name="Sogaard-Andersen L."/>
        </authorList>
    </citation>
    <scope>NUCLEOTIDE SEQUENCE [LARGE SCALE GENOMIC DNA]</scope>
    <source>
        <strain evidence="5 6">DSM 14697</strain>
    </source>
</reference>
<feature type="domain" description="CBS" evidence="4">
    <location>
        <begin position="229"/>
        <end position="285"/>
    </location>
</feature>
<accession>A0A286NW92</accession>
<dbReference type="PROSITE" id="PS51371">
    <property type="entry name" value="CBS"/>
    <property type="match status" value="2"/>
</dbReference>
<proteinExistence type="predicted"/>
<feature type="compositionally biased region" description="Basic and acidic residues" evidence="3">
    <location>
        <begin position="195"/>
        <end position="222"/>
    </location>
</feature>
<dbReference type="Gene3D" id="3.10.580.10">
    <property type="entry name" value="CBS-domain"/>
    <property type="match status" value="1"/>
</dbReference>
<sequence>MAHRSTDNGRDETHGARRTLPSEPTAHREADVAPPGSRERAESDLTGWNPARDEAASTRQGRYHRAATMRMAQPRTQVDDGPRQDGYGAPPEGSGPYGLDDRDSHYATGWGPRHDTGEQDVELSRQRADYRPWDRSGYGGDEPPRTVAPQAESRDARARASHGEERHGDARPRYRMERSPSDAASLHAHRSAGPGRDEASTPYRRDTRAEDRGRRGRWQHEPLTAREVMTRNVRTARPESPLREVAQIMKDESCGAVPIVDERGRLVGIVTDRDLVVRAFTGGRSPDQLRVSDVMTDDVEAVTQDDTLHDVIGLMGRRQLRRIPVVERDDCIVGIISLGDIALRADHDEALQQALERISSKRSFWSRLG</sequence>
<feature type="region of interest" description="Disordered" evidence="3">
    <location>
        <begin position="1"/>
        <end position="222"/>
    </location>
</feature>
<dbReference type="RefSeq" id="WP_095961340.1">
    <property type="nucleotide sequence ID" value="NZ_CP022203.1"/>
</dbReference>
<dbReference type="Proteomes" id="UP000217343">
    <property type="component" value="Chromosome"/>
</dbReference>
<dbReference type="KEGG" id="mmas:MYMAC_007100"/>
<dbReference type="PANTHER" id="PTHR43080">
    <property type="entry name" value="CBS DOMAIN-CONTAINING PROTEIN CBSX3, MITOCHONDRIAL"/>
    <property type="match status" value="1"/>
</dbReference>
<dbReference type="PANTHER" id="PTHR43080:SF2">
    <property type="entry name" value="CBS DOMAIN-CONTAINING PROTEIN"/>
    <property type="match status" value="1"/>
</dbReference>
<dbReference type="InterPro" id="IPR000644">
    <property type="entry name" value="CBS_dom"/>
</dbReference>
<evidence type="ECO:0000256" key="2">
    <source>
        <dbReference type="PROSITE-ProRule" id="PRU00703"/>
    </source>
</evidence>
<gene>
    <name evidence="5" type="ORF">MYMAC_007100</name>
</gene>